<reference evidence="1 2" key="1">
    <citation type="journal article" date="2019" name="Nat. Med.">
        <title>A library of human gut bacterial isolates paired with longitudinal multiomics data enables mechanistic microbiome research.</title>
        <authorList>
            <person name="Poyet M."/>
            <person name="Groussin M."/>
            <person name="Gibbons S.M."/>
            <person name="Avila-Pacheco J."/>
            <person name="Jiang X."/>
            <person name="Kearney S.M."/>
            <person name="Perrotta A.R."/>
            <person name="Berdy B."/>
            <person name="Zhao S."/>
            <person name="Lieberman T.D."/>
            <person name="Swanson P.K."/>
            <person name="Smith M."/>
            <person name="Roesemann S."/>
            <person name="Alexander J.E."/>
            <person name="Rich S.A."/>
            <person name="Livny J."/>
            <person name="Vlamakis H."/>
            <person name="Clish C."/>
            <person name="Bullock K."/>
            <person name="Deik A."/>
            <person name="Scott J."/>
            <person name="Pierce K.A."/>
            <person name="Xavier R.J."/>
            <person name="Alm E.J."/>
        </authorList>
    </citation>
    <scope>NUCLEOTIDE SEQUENCE [LARGE SCALE GENOMIC DNA]</scope>
    <source>
        <strain evidence="1 2">BIOML-A2</strain>
    </source>
</reference>
<dbReference type="AlphaFoldDB" id="A0A6A1XX95"/>
<name>A0A6A1XX95_BACOV</name>
<evidence type="ECO:0000313" key="2">
    <source>
        <dbReference type="Proteomes" id="UP000375690"/>
    </source>
</evidence>
<proteinExistence type="predicted"/>
<organism evidence="1 2">
    <name type="scientific">Bacteroides ovatus</name>
    <dbReference type="NCBI Taxonomy" id="28116"/>
    <lineage>
        <taxon>Bacteria</taxon>
        <taxon>Pseudomonadati</taxon>
        <taxon>Bacteroidota</taxon>
        <taxon>Bacteroidia</taxon>
        <taxon>Bacteroidales</taxon>
        <taxon>Bacteroidaceae</taxon>
        <taxon>Bacteroides</taxon>
    </lineage>
</organism>
<dbReference type="Proteomes" id="UP000375690">
    <property type="component" value="Unassembled WGS sequence"/>
</dbReference>
<comment type="caution">
    <text evidence="1">The sequence shown here is derived from an EMBL/GenBank/DDBJ whole genome shotgun (WGS) entry which is preliminary data.</text>
</comment>
<dbReference type="RefSeq" id="WP_272196918.1">
    <property type="nucleotide sequence ID" value="NZ_CP113514.1"/>
</dbReference>
<sequence>MIKKYAFVIGIDTGVNTGVATWNVTARKFELIKTTSIHKAMMYVIEMYKTYGGSMLVRVEDARLRTWYQSSYKTREEEREMLQGGGSVKRDAKIWEDFLTDIGIPFEMVHPKNSITKVNALTFRNITKYNKPTNEHSRDAAMLVFGY</sequence>
<accession>A0A6A1XX95</accession>
<gene>
    <name evidence="1" type="ORF">F3B53_00065</name>
</gene>
<protein>
    <submittedName>
        <fullName evidence="1">Uncharacterized protein</fullName>
    </submittedName>
</protein>
<evidence type="ECO:0000313" key="1">
    <source>
        <dbReference type="EMBL" id="KAB1331200.1"/>
    </source>
</evidence>
<dbReference type="EMBL" id="VWFC01000001">
    <property type="protein sequence ID" value="KAB1331200.1"/>
    <property type="molecule type" value="Genomic_DNA"/>
</dbReference>